<evidence type="ECO:0000313" key="3">
    <source>
        <dbReference type="Proteomes" id="UP000217349"/>
    </source>
</evidence>
<name>A0A290HF60_9BACT</name>
<keyword evidence="1" id="KW-0732">Signal</keyword>
<dbReference type="RefSeq" id="WP_096047077.1">
    <property type="nucleotide sequence ID" value="NZ_CP023275.1"/>
</dbReference>
<dbReference type="Proteomes" id="UP000217349">
    <property type="component" value="Chromosome"/>
</dbReference>
<dbReference type="OrthoDB" id="5348860at2"/>
<evidence type="ECO:0008006" key="4">
    <source>
        <dbReference type="Google" id="ProtNLM"/>
    </source>
</evidence>
<sequence length="199" mass="23443">MRYLYKFVLLITLLSTIMNAETVEVPFENKLPCDQAKDVLTFIDKHEKEALKPYNIEIGYFCWDEKDVQILGKEEIVDNIFHYTYLHLPTNLKIDFDREDGSQPVDVYLFEYDLNGDGEKELFVKLHTAIAHDIEFFLLEKQKDLHYRILNHFYGSSTNDFLLIIQDTISNGYKDIEAYGKSDKGAIWKYDGTKYDIKK</sequence>
<evidence type="ECO:0000313" key="2">
    <source>
        <dbReference type="EMBL" id="ATB70163.1"/>
    </source>
</evidence>
<evidence type="ECO:0000256" key="1">
    <source>
        <dbReference type="SAM" id="SignalP"/>
    </source>
</evidence>
<dbReference type="AlphaFoldDB" id="A0A290HF60"/>
<accession>A0A290HF60</accession>
<reference evidence="3" key="1">
    <citation type="submission" date="2017-09" db="EMBL/GenBank/DDBJ databases">
        <title>The complete genome of Sulfurospirillum sp. JPD-1.</title>
        <authorList>
            <person name="Goris T."/>
        </authorList>
    </citation>
    <scope>NUCLEOTIDE SEQUENCE [LARGE SCALE GENOMIC DNA]</scope>
    <source>
        <strain evidence="3">JPD-1</strain>
    </source>
</reference>
<gene>
    <name evidence="2" type="ORF">SJPD1_2058</name>
</gene>
<proteinExistence type="predicted"/>
<feature type="chain" id="PRO_5013284737" description="Periplasmic protein" evidence="1">
    <location>
        <begin position="21"/>
        <end position="199"/>
    </location>
</feature>
<protein>
    <recommendedName>
        <fullName evidence="4">Periplasmic protein</fullName>
    </recommendedName>
</protein>
<dbReference type="KEGG" id="sulj:SJPD1_2058"/>
<dbReference type="EMBL" id="CP023275">
    <property type="protein sequence ID" value="ATB70163.1"/>
    <property type="molecule type" value="Genomic_DNA"/>
</dbReference>
<organism evidence="2 3">
    <name type="scientific">Sulfurospirillum diekertiae</name>
    <dbReference type="NCBI Taxonomy" id="1854492"/>
    <lineage>
        <taxon>Bacteria</taxon>
        <taxon>Pseudomonadati</taxon>
        <taxon>Campylobacterota</taxon>
        <taxon>Epsilonproteobacteria</taxon>
        <taxon>Campylobacterales</taxon>
        <taxon>Sulfurospirillaceae</taxon>
        <taxon>Sulfurospirillum</taxon>
    </lineage>
</organism>
<feature type="signal peptide" evidence="1">
    <location>
        <begin position="1"/>
        <end position="20"/>
    </location>
</feature>